<keyword evidence="1" id="KW-0472">Membrane</keyword>
<dbReference type="AlphaFoldDB" id="A0AAE1DHT0"/>
<protein>
    <submittedName>
        <fullName evidence="2">Uncharacterized protein</fullName>
    </submittedName>
</protein>
<dbReference type="Proteomes" id="UP001283361">
    <property type="component" value="Unassembled WGS sequence"/>
</dbReference>
<keyword evidence="1" id="KW-1133">Transmembrane helix</keyword>
<sequence length="118" mass="13281">MGGADQSQNLVPTFPLAYKSQALAAFFAVSCLLAGVRSYSTIKRSESPCYPLNPFAWCLEKVDFSSSDSEFCRQSREAIGCISHVLRRCYRKNDPDLLDDLTVVDFDLLYDKRKATCH</sequence>
<evidence type="ECO:0000256" key="1">
    <source>
        <dbReference type="SAM" id="Phobius"/>
    </source>
</evidence>
<feature type="transmembrane region" description="Helical" evidence="1">
    <location>
        <begin position="16"/>
        <end position="36"/>
    </location>
</feature>
<evidence type="ECO:0000313" key="2">
    <source>
        <dbReference type="EMBL" id="KAK3769948.1"/>
    </source>
</evidence>
<keyword evidence="1" id="KW-0812">Transmembrane</keyword>
<name>A0AAE1DHT0_9GAST</name>
<dbReference type="EMBL" id="JAWDGP010003874">
    <property type="protein sequence ID" value="KAK3769948.1"/>
    <property type="molecule type" value="Genomic_DNA"/>
</dbReference>
<evidence type="ECO:0000313" key="3">
    <source>
        <dbReference type="Proteomes" id="UP001283361"/>
    </source>
</evidence>
<keyword evidence="3" id="KW-1185">Reference proteome</keyword>
<organism evidence="2 3">
    <name type="scientific">Elysia crispata</name>
    <name type="common">lettuce slug</name>
    <dbReference type="NCBI Taxonomy" id="231223"/>
    <lineage>
        <taxon>Eukaryota</taxon>
        <taxon>Metazoa</taxon>
        <taxon>Spiralia</taxon>
        <taxon>Lophotrochozoa</taxon>
        <taxon>Mollusca</taxon>
        <taxon>Gastropoda</taxon>
        <taxon>Heterobranchia</taxon>
        <taxon>Euthyneura</taxon>
        <taxon>Panpulmonata</taxon>
        <taxon>Sacoglossa</taxon>
        <taxon>Placobranchoidea</taxon>
        <taxon>Plakobranchidae</taxon>
        <taxon>Elysia</taxon>
    </lineage>
</organism>
<reference evidence="2" key="1">
    <citation type="journal article" date="2023" name="G3 (Bethesda)">
        <title>A reference genome for the long-term kleptoplast-retaining sea slug Elysia crispata morphotype clarki.</title>
        <authorList>
            <person name="Eastman K.E."/>
            <person name="Pendleton A.L."/>
            <person name="Shaikh M.A."/>
            <person name="Suttiyut T."/>
            <person name="Ogas R."/>
            <person name="Tomko P."/>
            <person name="Gavelis G."/>
            <person name="Widhalm J.R."/>
            <person name="Wisecaver J.H."/>
        </authorList>
    </citation>
    <scope>NUCLEOTIDE SEQUENCE</scope>
    <source>
        <strain evidence="2">ECLA1</strain>
    </source>
</reference>
<proteinExistence type="predicted"/>
<accession>A0AAE1DHT0</accession>
<comment type="caution">
    <text evidence="2">The sequence shown here is derived from an EMBL/GenBank/DDBJ whole genome shotgun (WGS) entry which is preliminary data.</text>
</comment>
<gene>
    <name evidence="2" type="ORF">RRG08_048158</name>
</gene>